<keyword evidence="5" id="KW-0560">Oxidoreductase</keyword>
<protein>
    <submittedName>
        <fullName evidence="7">NADH:flavin oxidoreductase/NADH oxidase</fullName>
    </submittedName>
</protein>
<accession>A0ABD5XAI8</accession>
<dbReference type="Pfam" id="PF00724">
    <property type="entry name" value="Oxidored_FMN"/>
    <property type="match status" value="1"/>
</dbReference>
<evidence type="ECO:0000256" key="4">
    <source>
        <dbReference type="ARBA" id="ARBA00022857"/>
    </source>
</evidence>
<dbReference type="InterPro" id="IPR013785">
    <property type="entry name" value="Aldolase_TIM"/>
</dbReference>
<comment type="caution">
    <text evidence="7">The sequence shown here is derived from an EMBL/GenBank/DDBJ whole genome shotgun (WGS) entry which is preliminary data.</text>
</comment>
<gene>
    <name evidence="7" type="ORF">ACFQJ7_16595</name>
</gene>
<evidence type="ECO:0000256" key="5">
    <source>
        <dbReference type="ARBA" id="ARBA00023002"/>
    </source>
</evidence>
<dbReference type="PANTHER" id="PTHR43303:SF4">
    <property type="entry name" value="NADPH DEHYDROGENASE C23G7.10C-RELATED"/>
    <property type="match status" value="1"/>
</dbReference>
<dbReference type="PANTHER" id="PTHR43303">
    <property type="entry name" value="NADPH DEHYDROGENASE C23G7.10C-RELATED"/>
    <property type="match status" value="1"/>
</dbReference>
<proteinExistence type="predicted"/>
<organism evidence="7 8">
    <name type="scientific">Halovenus rubra</name>
    <dbReference type="NCBI Taxonomy" id="869890"/>
    <lineage>
        <taxon>Archaea</taxon>
        <taxon>Methanobacteriati</taxon>
        <taxon>Methanobacteriota</taxon>
        <taxon>Stenosarchaea group</taxon>
        <taxon>Halobacteria</taxon>
        <taxon>Halobacteriales</taxon>
        <taxon>Haloarculaceae</taxon>
        <taxon>Halovenus</taxon>
    </lineage>
</organism>
<dbReference type="SUPFAM" id="SSF51395">
    <property type="entry name" value="FMN-linked oxidoreductases"/>
    <property type="match status" value="1"/>
</dbReference>
<reference evidence="7 8" key="1">
    <citation type="journal article" date="2014" name="Int. J. Syst. Evol. Microbiol.">
        <title>Complete genome sequence of Corynebacterium casei LMG S-19264T (=DSM 44701T), isolated from a smear-ripened cheese.</title>
        <authorList>
            <consortium name="US DOE Joint Genome Institute (JGI-PGF)"/>
            <person name="Walter F."/>
            <person name="Albersmeier A."/>
            <person name="Kalinowski J."/>
            <person name="Ruckert C."/>
        </authorList>
    </citation>
    <scope>NUCLEOTIDE SEQUENCE [LARGE SCALE GENOMIC DNA]</scope>
    <source>
        <strain evidence="7 8">CGMCC 4.7215</strain>
    </source>
</reference>
<sequence length="345" mass="37474">MAELCQYSCDKQDGHATDWHQVHLGSRAVGGAGIVMAEATAVEERGRISPEDLGIWDDEHIASLKQVTQFIESQGSVPAIQLAHAGWKGSTVRPRDGHATIPAEEDDGWTVVGPTRDSFPYDRPKPDIERLDSEGIDEIIEAFGQAAKRAVEAGFRIVEVHAAHGYLLHEFLSPVTNTREDDYGGGFEGRTRLTRDVTAAVCERVPDDIPVFVRISATDWLSEPSWTVEASVRLTDQLAALGADLVDVSSGGISPNSSPENQGPNYQLPLAERIKEETEADISVGTVGNITTPEQAEAIVANDRADLVIVGREHLRDPYFGLRAAATLDEETATGPPQYRGLFQQ</sequence>
<evidence type="ECO:0000259" key="6">
    <source>
        <dbReference type="Pfam" id="PF00724"/>
    </source>
</evidence>
<keyword evidence="2" id="KW-0285">Flavoprotein</keyword>
<evidence type="ECO:0000256" key="2">
    <source>
        <dbReference type="ARBA" id="ARBA00022630"/>
    </source>
</evidence>
<keyword evidence="4" id="KW-0521">NADP</keyword>
<keyword evidence="3" id="KW-0288">FMN</keyword>
<evidence type="ECO:0000256" key="1">
    <source>
        <dbReference type="ARBA" id="ARBA00001917"/>
    </source>
</evidence>
<dbReference type="Gene3D" id="3.20.20.70">
    <property type="entry name" value="Aldolase class I"/>
    <property type="match status" value="1"/>
</dbReference>
<dbReference type="InterPro" id="IPR001155">
    <property type="entry name" value="OxRdtase_FMN_N"/>
</dbReference>
<dbReference type="AlphaFoldDB" id="A0ABD5XAI8"/>
<comment type="cofactor">
    <cofactor evidence="1">
        <name>FMN</name>
        <dbReference type="ChEBI" id="CHEBI:58210"/>
    </cofactor>
</comment>
<feature type="domain" description="NADH:flavin oxidoreductase/NADH oxidase N-terminal" evidence="6">
    <location>
        <begin position="1"/>
        <end position="329"/>
    </location>
</feature>
<dbReference type="RefSeq" id="WP_267636069.1">
    <property type="nucleotide sequence ID" value="NZ_JAODIY010000001.1"/>
</dbReference>
<dbReference type="InterPro" id="IPR044152">
    <property type="entry name" value="YqjM-like"/>
</dbReference>
<evidence type="ECO:0000256" key="3">
    <source>
        <dbReference type="ARBA" id="ARBA00022643"/>
    </source>
</evidence>
<dbReference type="CDD" id="cd02932">
    <property type="entry name" value="OYE_YqiM_FMN"/>
    <property type="match status" value="1"/>
</dbReference>
<name>A0ABD5XAI8_9EURY</name>
<evidence type="ECO:0000313" key="7">
    <source>
        <dbReference type="EMBL" id="MFC7127614.1"/>
    </source>
</evidence>
<evidence type="ECO:0000313" key="8">
    <source>
        <dbReference type="Proteomes" id="UP001596414"/>
    </source>
</evidence>
<dbReference type="GO" id="GO:0016491">
    <property type="term" value="F:oxidoreductase activity"/>
    <property type="evidence" value="ECO:0007669"/>
    <property type="project" value="UniProtKB-KW"/>
</dbReference>
<dbReference type="EMBL" id="JBHSZQ010000051">
    <property type="protein sequence ID" value="MFC7127614.1"/>
    <property type="molecule type" value="Genomic_DNA"/>
</dbReference>
<dbReference type="Proteomes" id="UP001596414">
    <property type="component" value="Unassembled WGS sequence"/>
</dbReference>